<gene>
    <name evidence="2" type="ORF">PHACADRAFT_249870</name>
</gene>
<dbReference type="KEGG" id="pco:PHACADRAFT_249870"/>
<dbReference type="HOGENOM" id="CLU_071634_0_0_1"/>
<keyword evidence="3" id="KW-1185">Reference proteome</keyword>
<dbReference type="EMBL" id="JH930469">
    <property type="protein sequence ID" value="EKM59404.1"/>
    <property type="molecule type" value="Genomic_DNA"/>
</dbReference>
<accession>K5WJV4</accession>
<reference evidence="2 3" key="1">
    <citation type="journal article" date="2012" name="BMC Genomics">
        <title>Comparative genomics of the white-rot fungi, Phanerochaete carnosa and P. chrysosporium, to elucidate the genetic basis of the distinct wood types they colonize.</title>
        <authorList>
            <person name="Suzuki H."/>
            <person name="MacDonald J."/>
            <person name="Syed K."/>
            <person name="Salamov A."/>
            <person name="Hori C."/>
            <person name="Aerts A."/>
            <person name="Henrissat B."/>
            <person name="Wiebenga A."/>
            <person name="vanKuyk P.A."/>
            <person name="Barry K."/>
            <person name="Lindquist E."/>
            <person name="LaButti K."/>
            <person name="Lapidus A."/>
            <person name="Lucas S."/>
            <person name="Coutinho P."/>
            <person name="Gong Y."/>
            <person name="Samejima M."/>
            <person name="Mahadevan R."/>
            <person name="Abou-Zaid M."/>
            <person name="de Vries R.P."/>
            <person name="Igarashi K."/>
            <person name="Yadav J.S."/>
            <person name="Grigoriev I.V."/>
            <person name="Master E.R."/>
        </authorList>
    </citation>
    <scope>NUCLEOTIDE SEQUENCE [LARGE SCALE GENOMIC DNA]</scope>
    <source>
        <strain evidence="2 3">HHB-10118-sp</strain>
    </source>
</reference>
<dbReference type="GeneID" id="18914771"/>
<feature type="domain" description="Serine aminopeptidase S33" evidence="1">
    <location>
        <begin position="29"/>
        <end position="154"/>
    </location>
</feature>
<evidence type="ECO:0000313" key="2">
    <source>
        <dbReference type="EMBL" id="EKM59404.1"/>
    </source>
</evidence>
<dbReference type="InterPro" id="IPR029058">
    <property type="entry name" value="AB_hydrolase_fold"/>
</dbReference>
<dbReference type="Pfam" id="PF12146">
    <property type="entry name" value="Hydrolase_4"/>
    <property type="match status" value="1"/>
</dbReference>
<dbReference type="Proteomes" id="UP000008370">
    <property type="component" value="Unassembled WGS sequence"/>
</dbReference>
<evidence type="ECO:0000259" key="1">
    <source>
        <dbReference type="Pfam" id="PF12146"/>
    </source>
</evidence>
<organism evidence="2 3">
    <name type="scientific">Phanerochaete carnosa (strain HHB-10118-sp)</name>
    <name type="common">White-rot fungus</name>
    <name type="synonym">Peniophora carnosa</name>
    <dbReference type="NCBI Taxonomy" id="650164"/>
    <lineage>
        <taxon>Eukaryota</taxon>
        <taxon>Fungi</taxon>
        <taxon>Dikarya</taxon>
        <taxon>Basidiomycota</taxon>
        <taxon>Agaricomycotina</taxon>
        <taxon>Agaricomycetes</taxon>
        <taxon>Polyporales</taxon>
        <taxon>Phanerochaetaceae</taxon>
        <taxon>Phanerochaete</taxon>
    </lineage>
</organism>
<dbReference type="RefSeq" id="XP_007391965.1">
    <property type="nucleotide sequence ID" value="XM_007391903.1"/>
</dbReference>
<name>K5WJV4_PHACS</name>
<evidence type="ECO:0000313" key="3">
    <source>
        <dbReference type="Proteomes" id="UP000008370"/>
    </source>
</evidence>
<dbReference type="SUPFAM" id="SSF53474">
    <property type="entry name" value="alpha/beta-Hydrolases"/>
    <property type="match status" value="1"/>
</dbReference>
<proteinExistence type="predicted"/>
<dbReference type="AlphaFoldDB" id="K5WJV4"/>
<dbReference type="InParanoid" id="K5WJV4"/>
<dbReference type="Gene3D" id="3.40.50.1820">
    <property type="entry name" value="alpha/beta hydrolase"/>
    <property type="match status" value="1"/>
</dbReference>
<dbReference type="OrthoDB" id="294702at2759"/>
<protein>
    <recommendedName>
        <fullName evidence="1">Serine aminopeptidase S33 domain-containing protein</fullName>
    </recommendedName>
</protein>
<dbReference type="InterPro" id="IPR022742">
    <property type="entry name" value="Hydrolase_4"/>
</dbReference>
<sequence length="327" mass="36479">MADTTNEHALLLPEGRTIAYSTAGDASSTDVVIFFHGVFGVGAAPALLPLALVERKVHYVAPTLPGWGNTSPTASDVPFHEQLYKDTSALIQHLHPHAEDLRLYISGGSFGSVAAQILYGATYEKFPLGRRIQGMLLLAPFTPCRVHKEYASCLSWQSWFAIGPPSRIVPGNLIMRIASSFMKRKLDTPEHAEEFMRAFVFKNMTDPERELYEKWKVEKGIKDGEEVKQLADGVYRSVQRSWEGFKAVPDIFHSDWGGYSPAALGDENSKPVVLFLTKEDKETKKMGEWLASNLKNSKVRYGEGGHIGSLFVMDDIWADFMSQFLCN</sequence>